<reference evidence="1" key="1">
    <citation type="submission" date="2021-03" db="EMBL/GenBank/DDBJ databases">
        <title>Complete Genome of Pseudoalteromonas xiamenensis STKMTI.2, a new potential marine bacterium producing anti-Vibrio compounds.</title>
        <authorList>
            <person name="Handayani D.P."/>
            <person name="Isnansetyo A."/>
            <person name="Istiqomah I."/>
            <person name="Jumina J."/>
        </authorList>
    </citation>
    <scope>NUCLEOTIDE SEQUENCE</scope>
    <source>
        <strain evidence="1">STKMTI.2</strain>
    </source>
</reference>
<gene>
    <name evidence="1" type="ORF">J5O05_03930</name>
</gene>
<dbReference type="KEGG" id="pxi:J5O05_03930"/>
<name>A0A975DI51_9GAMM</name>
<sequence>MFFRKKNKVTAIKLYSIEDDQVGISRPELIDSVFKAFEEQFSEIPVSYVIHGPYGIRKGGSVGIKAFKSKLNAKGHEKYYALTGKTEGKLGFNLLLDAILENQTYSELIIWWYTDCYTPSFEDVVKAVSPFYPISSGFELQFDDSYDTFSESKIKKGFFGGASTYITYDRLKWIVNYESGDLRAVFGKNILSEVQLKRARVLDGNIQSEQVGEKYFVYSGV</sequence>
<dbReference type="EMBL" id="CP072133">
    <property type="protein sequence ID" value="QTH72059.1"/>
    <property type="molecule type" value="Genomic_DNA"/>
</dbReference>
<dbReference type="RefSeq" id="WP_208843681.1">
    <property type="nucleotide sequence ID" value="NZ_CP072133.1"/>
</dbReference>
<evidence type="ECO:0000313" key="1">
    <source>
        <dbReference type="EMBL" id="QTH72059.1"/>
    </source>
</evidence>
<protein>
    <submittedName>
        <fullName evidence="1">Uncharacterized protein</fullName>
    </submittedName>
</protein>
<dbReference type="AlphaFoldDB" id="A0A975DI51"/>
<dbReference type="Proteomes" id="UP000664904">
    <property type="component" value="Chromosome"/>
</dbReference>
<keyword evidence="2" id="KW-1185">Reference proteome</keyword>
<evidence type="ECO:0000313" key="2">
    <source>
        <dbReference type="Proteomes" id="UP000664904"/>
    </source>
</evidence>
<organism evidence="1 2">
    <name type="scientific">Pseudoalteromonas xiamenensis</name>
    <dbReference type="NCBI Taxonomy" id="882626"/>
    <lineage>
        <taxon>Bacteria</taxon>
        <taxon>Pseudomonadati</taxon>
        <taxon>Pseudomonadota</taxon>
        <taxon>Gammaproteobacteria</taxon>
        <taxon>Alteromonadales</taxon>
        <taxon>Pseudoalteromonadaceae</taxon>
        <taxon>Pseudoalteromonas</taxon>
    </lineage>
</organism>
<accession>A0A975DI51</accession>
<proteinExistence type="predicted"/>